<keyword evidence="1" id="KW-0560">Oxidoreductase</keyword>
<dbReference type="KEGG" id="pye:A6J80_12615"/>
<dbReference type="AlphaFoldDB" id="A0A1V0GTD8"/>
<dbReference type="Pfam" id="PF01266">
    <property type="entry name" value="DAO"/>
    <property type="match status" value="1"/>
</dbReference>
<protein>
    <submittedName>
        <fullName evidence="3">FAD-binding oxidoreductase</fullName>
    </submittedName>
</protein>
<dbReference type="InterPro" id="IPR036188">
    <property type="entry name" value="FAD/NAD-bd_sf"/>
</dbReference>
<proteinExistence type="predicted"/>
<dbReference type="STRING" id="147645.A6J80_12615"/>
<evidence type="ECO:0000313" key="3">
    <source>
        <dbReference type="EMBL" id="ARC37101.1"/>
    </source>
</evidence>
<dbReference type="PRINTS" id="PR00420">
    <property type="entry name" value="RNGMNOXGNASE"/>
</dbReference>
<gene>
    <name evidence="3" type="ORF">A6J80_12615</name>
</gene>
<dbReference type="RefSeq" id="WP_080621723.1">
    <property type="nucleotide sequence ID" value="NZ_CAWMZI010000001.1"/>
</dbReference>
<dbReference type="GO" id="GO:0005737">
    <property type="term" value="C:cytoplasm"/>
    <property type="evidence" value="ECO:0007669"/>
    <property type="project" value="TreeGrafter"/>
</dbReference>
<dbReference type="eggNOG" id="COG0665">
    <property type="taxonomic scope" value="Bacteria"/>
</dbReference>
<evidence type="ECO:0000259" key="2">
    <source>
        <dbReference type="Pfam" id="PF01266"/>
    </source>
</evidence>
<evidence type="ECO:0000256" key="1">
    <source>
        <dbReference type="ARBA" id="ARBA00023002"/>
    </source>
</evidence>
<dbReference type="EMBL" id="CP020442">
    <property type="protein sequence ID" value="ARC37101.1"/>
    <property type="molecule type" value="Genomic_DNA"/>
</dbReference>
<dbReference type="PANTHER" id="PTHR13847:SF281">
    <property type="entry name" value="FAD DEPENDENT OXIDOREDUCTASE DOMAIN-CONTAINING PROTEIN"/>
    <property type="match status" value="1"/>
</dbReference>
<dbReference type="Gene3D" id="3.30.9.10">
    <property type="entry name" value="D-Amino Acid Oxidase, subunit A, domain 2"/>
    <property type="match status" value="1"/>
</dbReference>
<dbReference type="GO" id="GO:0016491">
    <property type="term" value="F:oxidoreductase activity"/>
    <property type="evidence" value="ECO:0007669"/>
    <property type="project" value="UniProtKB-KW"/>
</dbReference>
<dbReference type="SUPFAM" id="SSF51905">
    <property type="entry name" value="FAD/NAD(P)-binding domain"/>
    <property type="match status" value="1"/>
</dbReference>
<dbReference type="Proteomes" id="UP000191257">
    <property type="component" value="Chromosome"/>
</dbReference>
<keyword evidence="4" id="KW-1185">Reference proteome</keyword>
<accession>A0A1V0GTD8</accession>
<feature type="domain" description="FAD dependent oxidoreductase" evidence="2">
    <location>
        <begin position="34"/>
        <end position="389"/>
    </location>
</feature>
<evidence type="ECO:0000313" key="4">
    <source>
        <dbReference type="Proteomes" id="UP000191257"/>
    </source>
</evidence>
<dbReference type="InterPro" id="IPR006076">
    <property type="entry name" value="FAD-dep_OxRdtase"/>
</dbReference>
<name>A0A1V0GTD8_9RHOB</name>
<organism evidence="3 4">
    <name type="scientific">Paracoccus yeei</name>
    <dbReference type="NCBI Taxonomy" id="147645"/>
    <lineage>
        <taxon>Bacteria</taxon>
        <taxon>Pseudomonadati</taxon>
        <taxon>Pseudomonadota</taxon>
        <taxon>Alphaproteobacteria</taxon>
        <taxon>Rhodobacterales</taxon>
        <taxon>Paracoccaceae</taxon>
        <taxon>Paracoccus</taxon>
    </lineage>
</organism>
<reference evidence="3" key="1">
    <citation type="submission" date="2017-12" db="EMBL/GenBank/DDBJ databases">
        <title>FDA dAtabase for Regulatory Grade micrObial Sequences (FDA-ARGOS): Supporting development and validation of Infectious Disease Dx tests.</title>
        <authorList>
            <person name="Campos J."/>
            <person name="Goldberg B."/>
            <person name="Tallon L."/>
            <person name="Sadzewicz L."/>
            <person name="Sengamalay N."/>
            <person name="Ott S."/>
            <person name="Godinez A."/>
            <person name="Nagaraj S."/>
            <person name="Vyas G."/>
            <person name="Aluvathingal J."/>
            <person name="Nadendla S."/>
            <person name="Geyer C."/>
            <person name="Nandy P."/>
            <person name="Hobson J."/>
            <person name="Sichtig H."/>
        </authorList>
    </citation>
    <scope>NUCLEOTIDE SEQUENCE</scope>
    <source>
        <strain evidence="3">FDAARGOS_252</strain>
    </source>
</reference>
<sequence>MSQSLPIADVRSFWQATAVNRPQAPELRGSRQYDVAIIGGGFTGLSTARYLAKRGLSCAILEANAIGWGCSGRNGGVVSAKYRITYPEIARIHGLEAARRMHALGRETVEHLNELVEDYGIEAADYRQGGWLLCAHTHSYMRKIEKEIEWMRVNLGDTTNRLVSAEEVHAETSSRDFVGGMLTSFGGTLHPLNLVFGMANGVMRDGVSIYQNSPVLKTHQSGGRVILETPNGTINAGQMVIGTDGYNELTPATGGVRKAIVPFRSAMIVSEPLEQSVADSLFTEGRSYAETRRMMRWFRKVDNRLMYGGRGAFGKEDSESAFEALRRAMFRQFPQLEGKQITHRWSGLVALTLDSIPHLGRLDGKTVYAMGYNGTGVAMSSAIGKYVAAVVVGEKPDLGLITATPLKQVPMYGVREPAVRMVAGWYQFLDAIGR</sequence>
<dbReference type="Gene3D" id="3.50.50.60">
    <property type="entry name" value="FAD/NAD(P)-binding domain"/>
    <property type="match status" value="1"/>
</dbReference>
<dbReference type="PANTHER" id="PTHR13847">
    <property type="entry name" value="SARCOSINE DEHYDROGENASE-RELATED"/>
    <property type="match status" value="1"/>
</dbReference>